<accession>A0A839HGF8</accession>
<keyword evidence="5" id="KW-1185">Reference proteome</keyword>
<evidence type="ECO:0000256" key="2">
    <source>
        <dbReference type="SAM" id="Phobius"/>
    </source>
</evidence>
<feature type="domain" description="SPOR" evidence="3">
    <location>
        <begin position="223"/>
        <end position="301"/>
    </location>
</feature>
<gene>
    <name evidence="4" type="ORF">HUK38_12765</name>
</gene>
<dbReference type="InterPro" id="IPR007730">
    <property type="entry name" value="SPOR-like_dom"/>
</dbReference>
<keyword evidence="2" id="KW-1133">Transmembrane helix</keyword>
<feature type="compositionally biased region" description="Pro residues" evidence="1">
    <location>
        <begin position="158"/>
        <end position="170"/>
    </location>
</feature>
<feature type="region of interest" description="Disordered" evidence="1">
    <location>
        <begin position="147"/>
        <end position="174"/>
    </location>
</feature>
<evidence type="ECO:0000313" key="4">
    <source>
        <dbReference type="EMBL" id="MBB1127090.1"/>
    </source>
</evidence>
<dbReference type="GO" id="GO:0042834">
    <property type="term" value="F:peptidoglycan binding"/>
    <property type="evidence" value="ECO:0007669"/>
    <property type="project" value="InterPro"/>
</dbReference>
<dbReference type="Gene3D" id="3.30.70.1070">
    <property type="entry name" value="Sporulation related repeat"/>
    <property type="match status" value="1"/>
</dbReference>
<feature type="region of interest" description="Disordered" evidence="1">
    <location>
        <begin position="1"/>
        <end position="20"/>
    </location>
</feature>
<proteinExistence type="predicted"/>
<feature type="region of interest" description="Disordered" evidence="1">
    <location>
        <begin position="204"/>
        <end position="226"/>
    </location>
</feature>
<dbReference type="AlphaFoldDB" id="A0A839HGF8"/>
<name>A0A839HGF8_9GAMM</name>
<reference evidence="4 5" key="1">
    <citation type="journal article" date="2020" name="Arch. Microbiol.">
        <title>The genome sequence of the giant phototrophic gammaproteobacterium Thiospirillum jenense gives insight into its physiological properties and phylogenetic relationships.</title>
        <authorList>
            <person name="Imhoff J.F."/>
            <person name="Meyer T.E."/>
            <person name="Kyndt J.A."/>
        </authorList>
    </citation>
    <scope>NUCLEOTIDE SEQUENCE [LARGE SCALE GENOMIC DNA]</scope>
    <source>
        <strain evidence="4 5">DSM 216</strain>
    </source>
</reference>
<dbReference type="SUPFAM" id="SSF110997">
    <property type="entry name" value="Sporulation related repeat"/>
    <property type="match status" value="1"/>
</dbReference>
<dbReference type="PRINTS" id="PR01217">
    <property type="entry name" value="PRICHEXTENSN"/>
</dbReference>
<sequence length="301" mass="31450">MATKSSHHHDPASPSRARRHTASGCPYCWFLVGIVCGGIGVGMAWNSRSTTPNPVADVLPALPAVAERQPAPPPTFDFYDRLSQEQVSVPAETATPAAPALPPPLPPAAVTNPATAVAVPSVAPIPVAVTPQSPATVVSKPQPVAVRLPPPKRVDNTPLPPVRSVTPPPVVKKSEPVVKKSEPVVKKSEPVKVKPPEVVEKPVKSKPAPEVAAVTPKPALPTPSAAGHYRLQLGSFRTEAEAEQLRAKLAKKGIAVEIHTGYLGGQPSFRVRTGSYDKAGADALRARLSASGYSGVPVKTR</sequence>
<keyword evidence="2" id="KW-0812">Transmembrane</keyword>
<feature type="transmembrane region" description="Helical" evidence="2">
    <location>
        <begin position="26"/>
        <end position="45"/>
    </location>
</feature>
<feature type="compositionally biased region" description="Low complexity" evidence="1">
    <location>
        <begin position="205"/>
        <end position="214"/>
    </location>
</feature>
<comment type="caution">
    <text evidence="4">The sequence shown here is derived from an EMBL/GenBank/DDBJ whole genome shotgun (WGS) entry which is preliminary data.</text>
</comment>
<dbReference type="EMBL" id="JABVCQ010000035">
    <property type="protein sequence ID" value="MBB1127090.1"/>
    <property type="molecule type" value="Genomic_DNA"/>
</dbReference>
<dbReference type="InterPro" id="IPR036680">
    <property type="entry name" value="SPOR-like_sf"/>
</dbReference>
<dbReference type="RefSeq" id="WP_182584714.1">
    <property type="nucleotide sequence ID" value="NZ_JABVCQ010000035.1"/>
</dbReference>
<evidence type="ECO:0000259" key="3">
    <source>
        <dbReference type="PROSITE" id="PS51724"/>
    </source>
</evidence>
<keyword evidence="2" id="KW-0472">Membrane</keyword>
<dbReference type="Pfam" id="PF05036">
    <property type="entry name" value="SPOR"/>
    <property type="match status" value="1"/>
</dbReference>
<protein>
    <submittedName>
        <fullName evidence="4">SPOR domain-containing protein</fullName>
    </submittedName>
</protein>
<evidence type="ECO:0000256" key="1">
    <source>
        <dbReference type="SAM" id="MobiDB-lite"/>
    </source>
</evidence>
<dbReference type="PROSITE" id="PS51724">
    <property type="entry name" value="SPOR"/>
    <property type="match status" value="1"/>
</dbReference>
<organism evidence="4 5">
    <name type="scientific">Thiospirillum jenense</name>
    <dbReference type="NCBI Taxonomy" id="1653858"/>
    <lineage>
        <taxon>Bacteria</taxon>
        <taxon>Pseudomonadati</taxon>
        <taxon>Pseudomonadota</taxon>
        <taxon>Gammaproteobacteria</taxon>
        <taxon>Chromatiales</taxon>
        <taxon>Chromatiaceae</taxon>
        <taxon>Thiospirillum</taxon>
    </lineage>
</organism>
<evidence type="ECO:0000313" key="5">
    <source>
        <dbReference type="Proteomes" id="UP000548632"/>
    </source>
</evidence>
<dbReference type="Proteomes" id="UP000548632">
    <property type="component" value="Unassembled WGS sequence"/>
</dbReference>